<organism evidence="2">
    <name type="scientific">Fusarium oxysporum f. sp. conglutinans race 2 54008</name>
    <dbReference type="NCBI Taxonomy" id="1089457"/>
    <lineage>
        <taxon>Eukaryota</taxon>
        <taxon>Fungi</taxon>
        <taxon>Dikarya</taxon>
        <taxon>Ascomycota</taxon>
        <taxon>Pezizomycotina</taxon>
        <taxon>Sordariomycetes</taxon>
        <taxon>Hypocreomycetidae</taxon>
        <taxon>Hypocreales</taxon>
        <taxon>Nectriaceae</taxon>
        <taxon>Fusarium</taxon>
        <taxon>Fusarium oxysporum species complex</taxon>
    </lineage>
</organism>
<reference evidence="2" key="1">
    <citation type="submission" date="2011-11" db="EMBL/GenBank/DDBJ databases">
        <title>The Genome Sequence of Fusarium oxysporum PHW808.</title>
        <authorList>
            <consortium name="The Broad Institute Genome Sequencing Platform"/>
            <person name="Ma L.-J."/>
            <person name="Gale L.R."/>
            <person name="Schwartz D.C."/>
            <person name="Zhou S."/>
            <person name="Corby-Kistler H."/>
            <person name="Young S.K."/>
            <person name="Zeng Q."/>
            <person name="Gargeya S."/>
            <person name="Fitzgerald M."/>
            <person name="Haas B."/>
            <person name="Abouelleil A."/>
            <person name="Alvarado L."/>
            <person name="Arachchi H.M."/>
            <person name="Berlin A."/>
            <person name="Brown A."/>
            <person name="Chapman S.B."/>
            <person name="Chen Z."/>
            <person name="Dunbar C."/>
            <person name="Freedman E."/>
            <person name="Gearin G."/>
            <person name="Goldberg J."/>
            <person name="Griggs A."/>
            <person name="Gujja S."/>
            <person name="Heiman D."/>
            <person name="Howarth C."/>
            <person name="Larson L."/>
            <person name="Lui A."/>
            <person name="MacDonald P.J.P."/>
            <person name="Montmayeur A."/>
            <person name="Murphy C."/>
            <person name="Neiman D."/>
            <person name="Pearson M."/>
            <person name="Priest M."/>
            <person name="Roberts A."/>
            <person name="Saif S."/>
            <person name="Shea T."/>
            <person name="Shenoy N."/>
            <person name="Sisk P."/>
            <person name="Stolte C."/>
            <person name="Sykes S."/>
            <person name="Wortman J."/>
            <person name="Nusbaum C."/>
            <person name="Birren B."/>
        </authorList>
    </citation>
    <scope>NUCLEOTIDE SEQUENCE [LARGE SCALE GENOMIC DNA]</scope>
    <source>
        <strain evidence="2">54008</strain>
    </source>
</reference>
<dbReference type="HOGENOM" id="CLU_3384840_0_0_1"/>
<name>X0HVD9_FUSOX</name>
<sequence length="33" mass="3439">MATEPQKRKPPVPIATALCDEGSCNDNSPTAVP</sequence>
<evidence type="ECO:0000313" key="2">
    <source>
        <dbReference type="EMBL" id="EXL65139.1"/>
    </source>
</evidence>
<evidence type="ECO:0000256" key="1">
    <source>
        <dbReference type="SAM" id="MobiDB-lite"/>
    </source>
</evidence>
<proteinExistence type="predicted"/>
<reference evidence="2" key="2">
    <citation type="submission" date="2012-05" db="EMBL/GenBank/DDBJ databases">
        <title>The Genome Annotation of Fusarium oxysporum PHW808.</title>
        <authorList>
            <consortium name="The Broad Institute Genomics Platform"/>
            <person name="Ma L.-J."/>
            <person name="Corby-Kistler H."/>
            <person name="Broz K."/>
            <person name="Gale L.R."/>
            <person name="Jonkers W."/>
            <person name="O'Donnell K."/>
            <person name="Ploetz R."/>
            <person name="Steinberg C."/>
            <person name="Schwartz D.C."/>
            <person name="VanEtten H."/>
            <person name="Zhou S."/>
            <person name="Young S.K."/>
            <person name="Zeng Q."/>
            <person name="Gargeya S."/>
            <person name="Fitzgerald M."/>
            <person name="Abouelleil A."/>
            <person name="Alvarado L."/>
            <person name="Chapman S.B."/>
            <person name="Gainer-Dewar J."/>
            <person name="Goldberg J."/>
            <person name="Griggs A."/>
            <person name="Gujja S."/>
            <person name="Hansen M."/>
            <person name="Howarth C."/>
            <person name="Imamovic A."/>
            <person name="Ireland A."/>
            <person name="Larimer J."/>
            <person name="McCowan C."/>
            <person name="Murphy C."/>
            <person name="Pearson M."/>
            <person name="Poon T.W."/>
            <person name="Priest M."/>
            <person name="Roberts A."/>
            <person name="Saif S."/>
            <person name="Shea T."/>
            <person name="Sykes S."/>
            <person name="Wortman J."/>
            <person name="Nusbaum C."/>
            <person name="Birren B."/>
        </authorList>
    </citation>
    <scope>NUCLEOTIDE SEQUENCE</scope>
    <source>
        <strain evidence="2">54008</strain>
    </source>
</reference>
<dbReference type="EMBL" id="JH659195">
    <property type="protein sequence ID" value="EXL65139.1"/>
    <property type="molecule type" value="Genomic_DNA"/>
</dbReference>
<protein>
    <submittedName>
        <fullName evidence="2">Uncharacterized protein</fullName>
    </submittedName>
</protein>
<gene>
    <name evidence="2" type="ORF">FOPG_18623</name>
</gene>
<feature type="region of interest" description="Disordered" evidence="1">
    <location>
        <begin position="1"/>
        <end position="33"/>
    </location>
</feature>
<feature type="compositionally biased region" description="Polar residues" evidence="1">
    <location>
        <begin position="24"/>
        <end position="33"/>
    </location>
</feature>
<dbReference type="Proteomes" id="UP000030676">
    <property type="component" value="Unassembled WGS sequence"/>
</dbReference>
<dbReference type="AlphaFoldDB" id="X0HVD9"/>
<accession>X0HVD9</accession>